<reference evidence="2" key="1">
    <citation type="submission" date="2018-02" db="EMBL/GenBank/DDBJ databases">
        <title>Rhizophora mucronata_Transcriptome.</title>
        <authorList>
            <person name="Meera S.P."/>
            <person name="Sreeshan A."/>
            <person name="Augustine A."/>
        </authorList>
    </citation>
    <scope>NUCLEOTIDE SEQUENCE</scope>
    <source>
        <tissue evidence="2">Leaf</tissue>
    </source>
</reference>
<protein>
    <submittedName>
        <fullName evidence="2">Uncharacterized protein</fullName>
    </submittedName>
</protein>
<organism evidence="2">
    <name type="scientific">Rhizophora mucronata</name>
    <name type="common">Asiatic mangrove</name>
    <dbReference type="NCBI Taxonomy" id="61149"/>
    <lineage>
        <taxon>Eukaryota</taxon>
        <taxon>Viridiplantae</taxon>
        <taxon>Streptophyta</taxon>
        <taxon>Embryophyta</taxon>
        <taxon>Tracheophyta</taxon>
        <taxon>Spermatophyta</taxon>
        <taxon>Magnoliopsida</taxon>
        <taxon>eudicotyledons</taxon>
        <taxon>Gunneridae</taxon>
        <taxon>Pentapetalae</taxon>
        <taxon>rosids</taxon>
        <taxon>fabids</taxon>
        <taxon>Malpighiales</taxon>
        <taxon>Rhizophoraceae</taxon>
        <taxon>Rhizophora</taxon>
    </lineage>
</organism>
<dbReference type="AlphaFoldDB" id="A0A2P2PTN7"/>
<name>A0A2P2PTN7_RHIMU</name>
<keyword evidence="1" id="KW-0472">Membrane</keyword>
<evidence type="ECO:0000256" key="1">
    <source>
        <dbReference type="SAM" id="Phobius"/>
    </source>
</evidence>
<evidence type="ECO:0000313" key="2">
    <source>
        <dbReference type="EMBL" id="MBX58100.1"/>
    </source>
</evidence>
<keyword evidence="1" id="KW-1133">Transmembrane helix</keyword>
<proteinExistence type="predicted"/>
<keyword evidence="1" id="KW-0812">Transmembrane</keyword>
<sequence length="53" mass="5401">MNQNLKALSIGIVGAAITLSAYSQTLLSSTQCVTVGLLVLVLGLLVGEGLIPF</sequence>
<dbReference type="EMBL" id="GGEC01077616">
    <property type="protein sequence ID" value="MBX58100.1"/>
    <property type="molecule type" value="Transcribed_RNA"/>
</dbReference>
<feature type="transmembrane region" description="Helical" evidence="1">
    <location>
        <begin position="33"/>
        <end position="51"/>
    </location>
</feature>
<accession>A0A2P2PTN7</accession>